<organism evidence="1">
    <name type="scientific">Anguilla anguilla</name>
    <name type="common">European freshwater eel</name>
    <name type="synonym">Muraena anguilla</name>
    <dbReference type="NCBI Taxonomy" id="7936"/>
    <lineage>
        <taxon>Eukaryota</taxon>
        <taxon>Metazoa</taxon>
        <taxon>Chordata</taxon>
        <taxon>Craniata</taxon>
        <taxon>Vertebrata</taxon>
        <taxon>Euteleostomi</taxon>
        <taxon>Actinopterygii</taxon>
        <taxon>Neopterygii</taxon>
        <taxon>Teleostei</taxon>
        <taxon>Anguilliformes</taxon>
        <taxon>Anguillidae</taxon>
        <taxon>Anguilla</taxon>
    </lineage>
</organism>
<sequence length="27" mass="3166">MAPLILFSYPLYFRISFWDSNVISITA</sequence>
<accession>A0A0E9T397</accession>
<dbReference type="AlphaFoldDB" id="A0A0E9T397"/>
<name>A0A0E9T397_ANGAN</name>
<evidence type="ECO:0000313" key="1">
    <source>
        <dbReference type="EMBL" id="JAH47440.1"/>
    </source>
</evidence>
<reference evidence="1" key="1">
    <citation type="submission" date="2014-11" db="EMBL/GenBank/DDBJ databases">
        <authorList>
            <person name="Amaro Gonzalez C."/>
        </authorList>
    </citation>
    <scope>NUCLEOTIDE SEQUENCE</scope>
</reference>
<proteinExistence type="predicted"/>
<dbReference type="EMBL" id="GBXM01061137">
    <property type="protein sequence ID" value="JAH47440.1"/>
    <property type="molecule type" value="Transcribed_RNA"/>
</dbReference>
<reference evidence="1" key="2">
    <citation type="journal article" date="2015" name="Fish Shellfish Immunol.">
        <title>Early steps in the European eel (Anguilla anguilla)-Vibrio vulnificus interaction in the gills: Role of the RtxA13 toxin.</title>
        <authorList>
            <person name="Callol A."/>
            <person name="Pajuelo D."/>
            <person name="Ebbesson L."/>
            <person name="Teles M."/>
            <person name="MacKenzie S."/>
            <person name="Amaro C."/>
        </authorList>
    </citation>
    <scope>NUCLEOTIDE SEQUENCE</scope>
</reference>
<protein>
    <submittedName>
        <fullName evidence="1">Uncharacterized protein</fullName>
    </submittedName>
</protein>